<gene>
    <name evidence="4" type="ORF">GJ700_06180</name>
</gene>
<comment type="caution">
    <text evidence="4">The sequence shown here is derived from an EMBL/GenBank/DDBJ whole genome shotgun (WGS) entry which is preliminary data.</text>
</comment>
<keyword evidence="5" id="KW-1185">Reference proteome</keyword>
<dbReference type="Proteomes" id="UP000446768">
    <property type="component" value="Unassembled WGS sequence"/>
</dbReference>
<feature type="signal peptide" evidence="2">
    <location>
        <begin position="1"/>
        <end position="22"/>
    </location>
</feature>
<feature type="domain" description="Solute-binding protein family 3/N-terminal" evidence="3">
    <location>
        <begin position="35"/>
        <end position="256"/>
    </location>
</feature>
<dbReference type="Gene3D" id="3.40.190.10">
    <property type="entry name" value="Periplasmic binding protein-like II"/>
    <property type="match status" value="2"/>
</dbReference>
<sequence>MMRVFLLSLLLVATALPRMAMAADVPKQVRACADTNDFPPYTYRSRKEAKDVMGYNADYLRQLLAPQGRTLSITQLPWKRCLADTMAGLYDVVLDAAGTPERQRQFHLARSHYAVTPIILFDRRRPPPPVANPNELTQLTRCEVLGWDYSGAGVTAASVPVSAPTTAASALNMLRAGRCQVMLYDLELLHGLQLVGDDALAEGLDYRPVSWVPTYRMHVGVSRKVPYAWDLLRMLDRGVERMEQEGAGARILARHIPH</sequence>
<dbReference type="AlphaFoldDB" id="A0A7X2IJS7"/>
<protein>
    <submittedName>
        <fullName evidence="4">Transporter substrate-binding domain-containing protein</fullName>
    </submittedName>
</protein>
<dbReference type="PANTHER" id="PTHR35936:SF35">
    <property type="entry name" value="L-CYSTINE-BINDING PROTEIN TCYJ"/>
    <property type="match status" value="1"/>
</dbReference>
<dbReference type="Pfam" id="PF00497">
    <property type="entry name" value="SBP_bac_3"/>
    <property type="match status" value="1"/>
</dbReference>
<evidence type="ECO:0000313" key="5">
    <source>
        <dbReference type="Proteomes" id="UP000446768"/>
    </source>
</evidence>
<dbReference type="SUPFAM" id="SSF53850">
    <property type="entry name" value="Periplasmic binding protein-like II"/>
    <property type="match status" value="1"/>
</dbReference>
<evidence type="ECO:0000259" key="3">
    <source>
        <dbReference type="Pfam" id="PF00497"/>
    </source>
</evidence>
<evidence type="ECO:0000256" key="1">
    <source>
        <dbReference type="ARBA" id="ARBA00022729"/>
    </source>
</evidence>
<organism evidence="4 5">
    <name type="scientific">Pseudoduganella rivuli</name>
    <dbReference type="NCBI Taxonomy" id="2666085"/>
    <lineage>
        <taxon>Bacteria</taxon>
        <taxon>Pseudomonadati</taxon>
        <taxon>Pseudomonadota</taxon>
        <taxon>Betaproteobacteria</taxon>
        <taxon>Burkholderiales</taxon>
        <taxon>Oxalobacteraceae</taxon>
        <taxon>Telluria group</taxon>
        <taxon>Pseudoduganella</taxon>
    </lineage>
</organism>
<proteinExistence type="predicted"/>
<evidence type="ECO:0000256" key="2">
    <source>
        <dbReference type="SAM" id="SignalP"/>
    </source>
</evidence>
<dbReference type="PANTHER" id="PTHR35936">
    <property type="entry name" value="MEMBRANE-BOUND LYTIC MUREIN TRANSGLYCOSYLASE F"/>
    <property type="match status" value="1"/>
</dbReference>
<dbReference type="RefSeq" id="WP_154371779.1">
    <property type="nucleotide sequence ID" value="NZ_WKJJ01000003.1"/>
</dbReference>
<evidence type="ECO:0000313" key="4">
    <source>
        <dbReference type="EMBL" id="MRV71307.1"/>
    </source>
</evidence>
<feature type="chain" id="PRO_5030645210" evidence="2">
    <location>
        <begin position="23"/>
        <end position="258"/>
    </location>
</feature>
<keyword evidence="1 2" id="KW-0732">Signal</keyword>
<accession>A0A7X2IJS7</accession>
<dbReference type="EMBL" id="WKJJ01000003">
    <property type="protein sequence ID" value="MRV71307.1"/>
    <property type="molecule type" value="Genomic_DNA"/>
</dbReference>
<name>A0A7X2IJS7_9BURK</name>
<dbReference type="InterPro" id="IPR001638">
    <property type="entry name" value="Solute-binding_3/MltF_N"/>
</dbReference>
<reference evidence="4 5" key="1">
    <citation type="submission" date="2019-11" db="EMBL/GenBank/DDBJ databases">
        <title>Novel species isolated from a subtropical stream in China.</title>
        <authorList>
            <person name="Lu H."/>
        </authorList>
    </citation>
    <scope>NUCLEOTIDE SEQUENCE [LARGE SCALE GENOMIC DNA]</scope>
    <source>
        <strain evidence="4 5">FT92W</strain>
    </source>
</reference>